<evidence type="ECO:0000313" key="11">
    <source>
        <dbReference type="Proteomes" id="UP000011566"/>
    </source>
</evidence>
<evidence type="ECO:0000256" key="2">
    <source>
        <dbReference type="ARBA" id="ARBA00022475"/>
    </source>
</evidence>
<dbReference type="Gene3D" id="2.60.40.10">
    <property type="entry name" value="Immunoglobulins"/>
    <property type="match status" value="1"/>
</dbReference>
<dbReference type="InterPro" id="IPR013783">
    <property type="entry name" value="Ig-like_fold"/>
</dbReference>
<dbReference type="InterPro" id="IPR003838">
    <property type="entry name" value="ABC3_permease_C"/>
</dbReference>
<name>M0M187_9EURY</name>
<dbReference type="GO" id="GO:0022857">
    <property type="term" value="F:transmembrane transporter activity"/>
    <property type="evidence" value="ECO:0007669"/>
    <property type="project" value="TreeGrafter"/>
</dbReference>
<dbReference type="EMBL" id="AOMB01000030">
    <property type="protein sequence ID" value="EMA38379.1"/>
    <property type="molecule type" value="Genomic_DNA"/>
</dbReference>
<feature type="transmembrane region" description="Helical" evidence="8">
    <location>
        <begin position="969"/>
        <end position="994"/>
    </location>
</feature>
<feature type="transmembrane region" description="Helical" evidence="8">
    <location>
        <begin position="927"/>
        <end position="949"/>
    </location>
</feature>
<sequence length="1017" mass="105023">MSYRRALLTRWSRRDRLTVLVVAVTTAFLVGTTLLLAAAGAQTATLAGDLNTTATATYEDSFSAATADADPGDLVFPTAVLRAADGSSHRFIGVPNGTPTEIADSSVDWRRATIPSPGGGVTGPVASSTQRRFRTASGSTTLTIDPQTDSDSLFPAAWYVANASTVRSLGGGDVDALVIHPDERLTGLLSVPTVGSPLVAALVFLFAGMRQLLTALLAATVGSALLVLVVVYNVLRMTVRDRIRAIRVIRSTGGTPRRVRWLFGLRAGLIVGLGVALGYAVGFVLTNAVVNVAVFAGLPISLTPSLTPLALGTLAVVLPTLVLAGVLAGVLAARTATRRPPTRLGDTPRRAGTRDGSTFGRLRSRLTPTLLDPRAVVPTTLTLAVFAVVVVLIVSLTGAVAPLSTQDEGTIAEAGSANVLNSRIDADYATVLRSRGVDASPEIILAQAVDGEPFLGLGANYTAFASVTNASLERGHAPRTPSQAVIGADLARTLDVGVGDPLTLGGSFSPAVTRVTVVGVFSAAGVDDDQVVVPLPMAHHLAIREGFVQYIRTSGADLDGMDGTAARANDTITTTIASAPNVTAANRTVSVTVRAENPGDAAATREVPVSIGNVTRTRSVSLGAGESTQFSVSLRAPAPGERTLRVGSRSQPIRVLAANALWFPTELPGTGPPNATLFVPVVTPDEEPIPNATVAVGGRTTNTGSNGIAQVTLPAEPGSYVLRASKAGRPRATHNLTVATGSRREPSARLQVTPRSGSVLERPTANVTVANPWNARLSRELTLSSAITNRNRTVTLDPGEVASLNVSVFAGADGRASPGTYPVRLLSNGTPIAQAEYTVEGDQRLFSALASNGQYSGNAGIGQAIQSVFGNVQLLFVVMVLLAGLTTVGTTAATFAQTVHARRRAIGVHRATGATPRDVLRTVLADVCLISVPAAIVALCLAVGSLRVLGQAGVLTLFGIRLSVATPAWVLLGTAVGAFALSVLGAVLATVPFLTRPPTGLLGETTAEPTHRDQERR</sequence>
<feature type="transmembrane region" description="Helical" evidence="8">
    <location>
        <begin position="375"/>
        <end position="396"/>
    </location>
</feature>
<comment type="similarity">
    <text evidence="6">Belongs to the ABC-4 integral membrane protein family.</text>
</comment>
<dbReference type="InterPro" id="IPR008969">
    <property type="entry name" value="CarboxyPept-like_regulatory"/>
</dbReference>
<dbReference type="PANTHER" id="PTHR30572">
    <property type="entry name" value="MEMBRANE COMPONENT OF TRANSPORTER-RELATED"/>
    <property type="match status" value="1"/>
</dbReference>
<evidence type="ECO:0000256" key="1">
    <source>
        <dbReference type="ARBA" id="ARBA00004651"/>
    </source>
</evidence>
<dbReference type="RefSeq" id="WP_007693252.1">
    <property type="nucleotide sequence ID" value="NZ_AOMB01000030.1"/>
</dbReference>
<accession>M0M187</accession>
<dbReference type="InterPro" id="IPR050250">
    <property type="entry name" value="Macrolide_Exporter_MacB"/>
</dbReference>
<evidence type="ECO:0000259" key="9">
    <source>
        <dbReference type="Pfam" id="PF02687"/>
    </source>
</evidence>
<keyword evidence="11" id="KW-1185">Reference proteome</keyword>
<dbReference type="AlphaFoldDB" id="M0M187"/>
<feature type="transmembrane region" description="Helical" evidence="8">
    <location>
        <begin position="874"/>
        <end position="896"/>
    </location>
</feature>
<gene>
    <name evidence="10" type="ORF">C447_09492</name>
</gene>
<keyword evidence="4 8" id="KW-1133">Transmembrane helix</keyword>
<dbReference type="eggNOG" id="arCOG07560">
    <property type="taxonomic scope" value="Archaea"/>
</dbReference>
<evidence type="ECO:0000256" key="3">
    <source>
        <dbReference type="ARBA" id="ARBA00022692"/>
    </source>
</evidence>
<feature type="domain" description="ABC3 transporter permease C-terminal" evidence="9">
    <location>
        <begin position="220"/>
        <end position="341"/>
    </location>
</feature>
<feature type="transmembrane region" description="Helical" evidence="8">
    <location>
        <begin position="212"/>
        <end position="235"/>
    </location>
</feature>
<evidence type="ECO:0000256" key="4">
    <source>
        <dbReference type="ARBA" id="ARBA00022989"/>
    </source>
</evidence>
<dbReference type="Proteomes" id="UP000011566">
    <property type="component" value="Unassembled WGS sequence"/>
</dbReference>
<organism evidence="10 11">
    <name type="scientific">Halococcus hamelinensis 100A6</name>
    <dbReference type="NCBI Taxonomy" id="1132509"/>
    <lineage>
        <taxon>Archaea</taxon>
        <taxon>Methanobacteriati</taxon>
        <taxon>Methanobacteriota</taxon>
        <taxon>Stenosarchaea group</taxon>
        <taxon>Halobacteria</taxon>
        <taxon>Halobacteriales</taxon>
        <taxon>Halococcaceae</taxon>
        <taxon>Halococcus</taxon>
    </lineage>
</organism>
<dbReference type="SUPFAM" id="SSF49464">
    <property type="entry name" value="Carboxypeptidase regulatory domain-like"/>
    <property type="match status" value="1"/>
</dbReference>
<evidence type="ECO:0000256" key="5">
    <source>
        <dbReference type="ARBA" id="ARBA00023136"/>
    </source>
</evidence>
<dbReference type="PATRIC" id="fig|1132509.6.peg.2140"/>
<evidence type="ECO:0000313" key="10">
    <source>
        <dbReference type="EMBL" id="EMA38379.1"/>
    </source>
</evidence>
<feature type="transmembrane region" description="Helical" evidence="8">
    <location>
        <begin position="267"/>
        <end position="289"/>
    </location>
</feature>
<proteinExistence type="inferred from homology"/>
<dbReference type="PANTHER" id="PTHR30572:SF4">
    <property type="entry name" value="ABC TRANSPORTER PERMEASE YTRF"/>
    <property type="match status" value="1"/>
</dbReference>
<feature type="transmembrane region" description="Helical" evidence="8">
    <location>
        <begin position="309"/>
        <end position="333"/>
    </location>
</feature>
<dbReference type="Pfam" id="PF02687">
    <property type="entry name" value="FtsX"/>
    <property type="match status" value="2"/>
</dbReference>
<keyword evidence="2" id="KW-1003">Cell membrane</keyword>
<feature type="domain" description="ABC3 transporter permease C-terminal" evidence="9">
    <location>
        <begin position="878"/>
        <end position="997"/>
    </location>
</feature>
<feature type="region of interest" description="Disordered" evidence="7">
    <location>
        <begin position="339"/>
        <end position="360"/>
    </location>
</feature>
<evidence type="ECO:0000256" key="7">
    <source>
        <dbReference type="SAM" id="MobiDB-lite"/>
    </source>
</evidence>
<dbReference type="OrthoDB" id="291541at2157"/>
<reference evidence="10 11" key="1">
    <citation type="journal article" date="2014" name="PLoS Genet.">
        <title>Phylogenetically driven sequencing of extremely halophilic archaea reveals strategies for static and dynamic osmo-response.</title>
        <authorList>
            <person name="Becker E.A."/>
            <person name="Seitzer P.M."/>
            <person name="Tritt A."/>
            <person name="Larsen D."/>
            <person name="Krusor M."/>
            <person name="Yao A.I."/>
            <person name="Wu D."/>
            <person name="Madern D."/>
            <person name="Eisen J.A."/>
            <person name="Darling A.E."/>
            <person name="Facciotti M.T."/>
        </authorList>
    </citation>
    <scope>NUCLEOTIDE SEQUENCE [LARGE SCALE GENOMIC DNA]</scope>
    <source>
        <strain evidence="10 11">100A6</strain>
    </source>
</reference>
<comment type="subcellular location">
    <subcellularLocation>
        <location evidence="1">Cell membrane</location>
        <topology evidence="1">Multi-pass membrane protein</topology>
    </subcellularLocation>
</comment>
<keyword evidence="3 8" id="KW-0812">Transmembrane</keyword>
<evidence type="ECO:0000256" key="8">
    <source>
        <dbReference type="SAM" id="Phobius"/>
    </source>
</evidence>
<evidence type="ECO:0000256" key="6">
    <source>
        <dbReference type="ARBA" id="ARBA00038076"/>
    </source>
</evidence>
<comment type="caution">
    <text evidence="10">The sequence shown here is derived from an EMBL/GenBank/DDBJ whole genome shotgun (WGS) entry which is preliminary data.</text>
</comment>
<dbReference type="GO" id="GO:0005886">
    <property type="term" value="C:plasma membrane"/>
    <property type="evidence" value="ECO:0007669"/>
    <property type="project" value="UniProtKB-SubCell"/>
</dbReference>
<keyword evidence="5 8" id="KW-0472">Membrane</keyword>
<protein>
    <submittedName>
        <fullName evidence="10">Permease</fullName>
    </submittedName>
</protein>
<dbReference type="Gene3D" id="2.60.40.1120">
    <property type="entry name" value="Carboxypeptidase-like, regulatory domain"/>
    <property type="match status" value="1"/>
</dbReference>
<dbReference type="eggNOG" id="arCOG02312">
    <property type="taxonomic scope" value="Archaea"/>
</dbReference>